<organism evidence="1 2">
    <name type="scientific">Panaeolus cyanescens</name>
    <dbReference type="NCBI Taxonomy" id="181874"/>
    <lineage>
        <taxon>Eukaryota</taxon>
        <taxon>Fungi</taxon>
        <taxon>Dikarya</taxon>
        <taxon>Basidiomycota</taxon>
        <taxon>Agaricomycotina</taxon>
        <taxon>Agaricomycetes</taxon>
        <taxon>Agaricomycetidae</taxon>
        <taxon>Agaricales</taxon>
        <taxon>Agaricineae</taxon>
        <taxon>Galeropsidaceae</taxon>
        <taxon>Panaeolus</taxon>
    </lineage>
</organism>
<dbReference type="Proteomes" id="UP000284842">
    <property type="component" value="Unassembled WGS sequence"/>
</dbReference>
<accession>A0A409YUI8</accession>
<name>A0A409YUI8_9AGAR</name>
<dbReference type="AlphaFoldDB" id="A0A409YUI8"/>
<dbReference type="InParanoid" id="A0A409YUI8"/>
<dbReference type="EMBL" id="NHTK01000588">
    <property type="protein sequence ID" value="PPR06697.1"/>
    <property type="molecule type" value="Genomic_DNA"/>
</dbReference>
<evidence type="ECO:0000313" key="2">
    <source>
        <dbReference type="Proteomes" id="UP000284842"/>
    </source>
</evidence>
<reference evidence="1 2" key="1">
    <citation type="journal article" date="2018" name="Evol. Lett.">
        <title>Horizontal gene cluster transfer increased hallucinogenic mushroom diversity.</title>
        <authorList>
            <person name="Reynolds H.T."/>
            <person name="Vijayakumar V."/>
            <person name="Gluck-Thaler E."/>
            <person name="Korotkin H.B."/>
            <person name="Matheny P.B."/>
            <person name="Slot J.C."/>
        </authorList>
    </citation>
    <scope>NUCLEOTIDE SEQUENCE [LARGE SCALE GENOMIC DNA]</scope>
    <source>
        <strain evidence="1 2">2629</strain>
    </source>
</reference>
<gene>
    <name evidence="1" type="ORF">CVT24_013030</name>
</gene>
<proteinExistence type="predicted"/>
<keyword evidence="2" id="KW-1185">Reference proteome</keyword>
<dbReference type="Gene3D" id="2.80.10.50">
    <property type="match status" value="1"/>
</dbReference>
<comment type="caution">
    <text evidence="1">The sequence shown here is derived from an EMBL/GenBank/DDBJ whole genome shotgun (WGS) entry which is preliminary data.</text>
</comment>
<dbReference type="OrthoDB" id="10591384at2759"/>
<protein>
    <submittedName>
        <fullName evidence="1">Uncharacterized protein</fullName>
    </submittedName>
</protein>
<sequence length="132" mass="13985">MSGIATGTYEISFVGQGTPRRALGLNDNQEIVVLPPDSEPVKWEIQSGGSGFATLTVHGQAVGPGGRGVHRREGPMHVWLLQPSTSGDSYEVRLNMAETSGWVVNEPLSDDGNAVITIGDPATPLSFQRVSN</sequence>
<evidence type="ECO:0000313" key="1">
    <source>
        <dbReference type="EMBL" id="PPR06697.1"/>
    </source>
</evidence>